<reference evidence="3 4" key="1">
    <citation type="journal article" date="2017" name="Int. J. Parasitol.">
        <title>The genome of the protozoan parasite Cystoisospora suis and a reverse vaccinology approach to identify vaccine candidates.</title>
        <authorList>
            <person name="Palmieri N."/>
            <person name="Shrestha A."/>
            <person name="Ruttkowski B."/>
            <person name="Beck T."/>
            <person name="Vogl C."/>
            <person name="Tomley F."/>
            <person name="Blake D.P."/>
            <person name="Joachim A."/>
        </authorList>
    </citation>
    <scope>NUCLEOTIDE SEQUENCE [LARGE SCALE GENOMIC DNA]</scope>
    <source>
        <strain evidence="3 4">Wien I</strain>
    </source>
</reference>
<dbReference type="AlphaFoldDB" id="A0A2C6KFA2"/>
<dbReference type="OrthoDB" id="330909at2759"/>
<accession>A0A2C6KFA2</accession>
<feature type="non-terminal residue" evidence="3">
    <location>
        <position position="441"/>
    </location>
</feature>
<evidence type="ECO:0000313" key="4">
    <source>
        <dbReference type="Proteomes" id="UP000221165"/>
    </source>
</evidence>
<protein>
    <submittedName>
        <fullName evidence="3">Transmembrane protein</fullName>
    </submittedName>
</protein>
<evidence type="ECO:0000256" key="1">
    <source>
        <dbReference type="SAM" id="MobiDB-lite"/>
    </source>
</evidence>
<organism evidence="3 4">
    <name type="scientific">Cystoisospora suis</name>
    <dbReference type="NCBI Taxonomy" id="483139"/>
    <lineage>
        <taxon>Eukaryota</taxon>
        <taxon>Sar</taxon>
        <taxon>Alveolata</taxon>
        <taxon>Apicomplexa</taxon>
        <taxon>Conoidasida</taxon>
        <taxon>Coccidia</taxon>
        <taxon>Eucoccidiorida</taxon>
        <taxon>Eimeriorina</taxon>
        <taxon>Sarcocystidae</taxon>
        <taxon>Cystoisospora</taxon>
    </lineage>
</organism>
<comment type="caution">
    <text evidence="3">The sequence shown here is derived from an EMBL/GenBank/DDBJ whole genome shotgun (WGS) entry which is preliminary data.</text>
</comment>
<feature type="chain" id="PRO_5012586985" evidence="2">
    <location>
        <begin position="25"/>
        <end position="441"/>
    </location>
</feature>
<feature type="region of interest" description="Disordered" evidence="1">
    <location>
        <begin position="416"/>
        <end position="441"/>
    </location>
</feature>
<keyword evidence="2" id="KW-0732">Signal</keyword>
<proteinExistence type="predicted"/>
<keyword evidence="3" id="KW-0472">Membrane</keyword>
<name>A0A2C6KFA2_9APIC</name>
<dbReference type="EMBL" id="MIGC01007299">
    <property type="protein sequence ID" value="PHJ15799.1"/>
    <property type="molecule type" value="Genomic_DNA"/>
</dbReference>
<feature type="region of interest" description="Disordered" evidence="1">
    <location>
        <begin position="81"/>
        <end position="135"/>
    </location>
</feature>
<dbReference type="Proteomes" id="UP000221165">
    <property type="component" value="Unassembled WGS sequence"/>
</dbReference>
<keyword evidence="3" id="KW-0812">Transmembrane</keyword>
<sequence>MTGLNCRAACGSFLVLAFAVAADASNQRPSAGRFFSRFEPFVDLPAVSPRSSRTQNALPGRFSSPYETLLENLGSARPVRRHTVATANYPPSVEMSPDEHFSRLESWAQDAASSTRIEAGNPSDEERSEEDDDYVRQMEQLKQSLSSSRVTMERIRICLEASKSRRIMSPESVCRDEGPSTRPACEHFIRDIVRSPGLLDYLFPRASNESTLHKFMKLPVPSALRFYVRLLKQLKKRGACPIALGTDAENRAALAAMFYLDESASPYWVRYYCKLGLTAPQAISWTLALSELVQPILQYARWFVKFRFRFGMLNEACRSDGLCRRLLRSRMAALPRAALQGDPQVASHLAEYLQEVTPEKGARIIPPLSQELARLYATHEPSLVSTVGPSCPLLQAPYPLAGVPEAVQHVTADEMDSSLAGVPPAGGADADAAEGALPAGE</sequence>
<dbReference type="GeneID" id="94433703"/>
<dbReference type="RefSeq" id="XP_067917531.1">
    <property type="nucleotide sequence ID" value="XM_068070492.1"/>
</dbReference>
<keyword evidence="4" id="KW-1185">Reference proteome</keyword>
<feature type="compositionally biased region" description="Low complexity" evidence="1">
    <location>
        <begin position="419"/>
        <end position="441"/>
    </location>
</feature>
<evidence type="ECO:0000256" key="2">
    <source>
        <dbReference type="SAM" id="SignalP"/>
    </source>
</evidence>
<gene>
    <name evidence="3" type="ORF">CSUI_010388</name>
</gene>
<dbReference type="VEuPathDB" id="ToxoDB:CSUI_010388"/>
<feature type="signal peptide" evidence="2">
    <location>
        <begin position="1"/>
        <end position="24"/>
    </location>
</feature>
<evidence type="ECO:0000313" key="3">
    <source>
        <dbReference type="EMBL" id="PHJ15799.1"/>
    </source>
</evidence>